<feature type="domain" description="FlgD/Vpr Ig-like" evidence="10">
    <location>
        <begin position="762"/>
        <end position="826"/>
    </location>
</feature>
<evidence type="ECO:0000259" key="10">
    <source>
        <dbReference type="Pfam" id="PF13860"/>
    </source>
</evidence>
<evidence type="ECO:0000256" key="5">
    <source>
        <dbReference type="ARBA" id="ARBA00022801"/>
    </source>
</evidence>
<feature type="active site" description="Charge relay system" evidence="7">
    <location>
        <position position="189"/>
    </location>
</feature>
<comment type="caution">
    <text evidence="12">The sequence shown here is derived from an EMBL/GenBank/DDBJ whole genome shotgun (WGS) entry which is preliminary data.</text>
</comment>
<dbReference type="PRINTS" id="PR00723">
    <property type="entry name" value="SUBTILISIN"/>
</dbReference>
<feature type="domain" description="Fervidolysin-like N-terminal prodomain" evidence="11">
    <location>
        <begin position="73"/>
        <end position="145"/>
    </location>
</feature>
<dbReference type="GO" id="GO:0005576">
    <property type="term" value="C:extracellular region"/>
    <property type="evidence" value="ECO:0007669"/>
    <property type="project" value="UniProtKB-SubCell"/>
</dbReference>
<evidence type="ECO:0000256" key="1">
    <source>
        <dbReference type="ARBA" id="ARBA00004613"/>
    </source>
</evidence>
<dbReference type="InterPro" id="IPR025965">
    <property type="entry name" value="FlgD/Vpr_Ig-like"/>
</dbReference>
<dbReference type="PANTHER" id="PTHR43806">
    <property type="entry name" value="PEPTIDASE S8"/>
    <property type="match status" value="1"/>
</dbReference>
<gene>
    <name evidence="12" type="ORF">D9548_06850</name>
</gene>
<dbReference type="CDD" id="cd07484">
    <property type="entry name" value="Peptidases_S8_Thermitase_like"/>
    <property type="match status" value="1"/>
</dbReference>
<evidence type="ECO:0000256" key="2">
    <source>
        <dbReference type="ARBA" id="ARBA00011073"/>
    </source>
</evidence>
<dbReference type="PROSITE" id="PS00136">
    <property type="entry name" value="SUBTILASE_ASP"/>
    <property type="match status" value="1"/>
</dbReference>
<feature type="active site" description="Charge relay system" evidence="7">
    <location>
        <position position="221"/>
    </location>
</feature>
<keyword evidence="3" id="KW-0964">Secreted</keyword>
<dbReference type="InterPro" id="IPR015500">
    <property type="entry name" value="Peptidase_S8_subtilisin-rel"/>
</dbReference>
<dbReference type="InterPro" id="IPR034084">
    <property type="entry name" value="Thermitase-like_dom"/>
</dbReference>
<dbReference type="EMBL" id="RCTJ01000017">
    <property type="protein sequence ID" value="RLQ14239.1"/>
    <property type="molecule type" value="Genomic_DNA"/>
</dbReference>
<keyword evidence="6 7" id="KW-0720">Serine protease</keyword>
<dbReference type="Pfam" id="PF13860">
    <property type="entry name" value="FlgD_ig"/>
    <property type="match status" value="3"/>
</dbReference>
<dbReference type="Gene3D" id="2.60.40.4070">
    <property type="match status" value="5"/>
</dbReference>
<dbReference type="InterPro" id="IPR036852">
    <property type="entry name" value="Peptidase_S8/S53_dom_sf"/>
</dbReference>
<dbReference type="Proteomes" id="UP000266922">
    <property type="component" value="Unassembled WGS sequence"/>
</dbReference>
<proteinExistence type="inferred from homology"/>
<keyword evidence="4 7" id="KW-0645">Protease</keyword>
<feature type="domain" description="FlgD/Vpr Ig-like" evidence="10">
    <location>
        <begin position="553"/>
        <end position="622"/>
    </location>
</feature>
<evidence type="ECO:0000256" key="6">
    <source>
        <dbReference type="ARBA" id="ARBA00022825"/>
    </source>
</evidence>
<protein>
    <submittedName>
        <fullName evidence="12">Uncharacterized protein</fullName>
    </submittedName>
</protein>
<name>A0A3L7CQV1_GEOSE</name>
<dbReference type="InterPro" id="IPR054399">
    <property type="entry name" value="Fervidolysin-like_N_prodom"/>
</dbReference>
<dbReference type="InterPro" id="IPR050131">
    <property type="entry name" value="Peptidase_S8_subtilisin-like"/>
</dbReference>
<accession>A0A3L7CQV1</accession>
<evidence type="ECO:0000313" key="13">
    <source>
        <dbReference type="Proteomes" id="UP000266922"/>
    </source>
</evidence>
<dbReference type="Pfam" id="PF00082">
    <property type="entry name" value="Peptidase_S8"/>
    <property type="match status" value="1"/>
</dbReference>
<organism evidence="12 13">
    <name type="scientific">Geobacillus stearothermophilus</name>
    <name type="common">Bacillus stearothermophilus</name>
    <dbReference type="NCBI Taxonomy" id="1422"/>
    <lineage>
        <taxon>Bacteria</taxon>
        <taxon>Bacillati</taxon>
        <taxon>Bacillota</taxon>
        <taxon>Bacilli</taxon>
        <taxon>Bacillales</taxon>
        <taxon>Anoxybacillaceae</taxon>
        <taxon>Geobacillus</taxon>
    </lineage>
</organism>
<dbReference type="InterPro" id="IPR000209">
    <property type="entry name" value="Peptidase_S8/S53_dom"/>
</dbReference>
<dbReference type="GO" id="GO:0006508">
    <property type="term" value="P:proteolysis"/>
    <property type="evidence" value="ECO:0007669"/>
    <property type="project" value="UniProtKB-KW"/>
</dbReference>
<comment type="similarity">
    <text evidence="2 7 8">Belongs to the peptidase S8 family.</text>
</comment>
<feature type="domain" description="FlgD/Vpr Ig-like" evidence="10">
    <location>
        <begin position="860"/>
        <end position="925"/>
    </location>
</feature>
<dbReference type="Pfam" id="PF22148">
    <property type="entry name" value="Fervidolysin_NPro-like"/>
    <property type="match status" value="1"/>
</dbReference>
<sequence length="1064" mass="115885">MKDGMAAVMKERWHGGRNEREAKRRGSKHVKWLRAIGLSLLLLGVYHSAVSAETVDSVKPPSSVKDVVVKFSEPKEIAANELVVKFKEGISEQRREALLRLFRAAELSFMDIGNFSLVKAPKGTDLKGLAAKLVQLPEIESVEPNYVIERTYTPSDPGYSKQWHLKKINAPKAWDTTKGSGQITVAVVDDGVQMNHPDLAGKIVSPYNVLTGAKSVPAGEHGTHVAGIIAASINKKGVVGVAPNVKIMPVNVFEGDGATSYDVAYGIVYAVDHGANVINLSLGLYSATVYEAEAVQYAVSKGVVLVAAAGNDDIDFPVYPAAFDPVIAVSATDSSDWITDFSNYGDYIDLAAPGVNIYSTFPGSSYYSLTGTSMAAPIVSGTAALVLSKNPLLTRGEVESILRKSTVDLGGKGWDVFYGYGRVDAYKAVRNTPSPLSSISAAGTFTMKGNNKVGFSLSAYRKGLKVTAYVKNSRGYAVRTIAKNKLWNSNRISLSWDGKQDNGAFVGSGAYTMVVQVSNGRETVAKTKQIKVVDSVVPSIQLSSSTVSFSPKAKGKVSIPFALNKKASVTAQVYDSKNKLVKTIWSNKWLSGGKQTLVWDGKNASGKLLPDGTYRLKLSAVDDKKRKEAARSLSVVIDTKVAFSGVSLGQTLFKMDGVAKASFRMNLKEPLVVSAYVKTEKGAISKQLLRNKKYNSGSYTISWDGKDNKNAFVSEGNYYYTVEIADLCGNKLVVHTAKFKVEDWRKPTIQAPDDLYYVQQGPFDIPYTLSKAGSVTVEIYQGSSLVRTVLSGSQQGPGSKKAAWDGKDGSGQYVADGQYEVRMKVVDARGQQASFTSLLHVDLANVAAPQVVWFYEEMGSEVHFRLSTPATVTAEIFNEAGEKVRTIWTEHPLNAGDQVLTWDGLNDNGETVFYDDSVYTFRIAARFANGVIETTEGKIDNSADPPWLVSSLYSFTYDSYGNRTALNLSIRVTEAVTATLFVYDPYGDAYIDEKTYSLKANVETNIVYAKKDKYSDYYYLLAYKDRLGNVYVYGVDETEETGYAASYRLQKENGAKNGLKRSVN</sequence>
<dbReference type="PROSITE" id="PS51892">
    <property type="entry name" value="SUBTILASE"/>
    <property type="match status" value="1"/>
</dbReference>
<dbReference type="PANTHER" id="PTHR43806:SF11">
    <property type="entry name" value="CEREVISIN-RELATED"/>
    <property type="match status" value="1"/>
</dbReference>
<dbReference type="Gene3D" id="3.40.50.200">
    <property type="entry name" value="Peptidase S8/S53 domain"/>
    <property type="match status" value="1"/>
</dbReference>
<evidence type="ECO:0000256" key="7">
    <source>
        <dbReference type="PROSITE-ProRule" id="PRU01240"/>
    </source>
</evidence>
<reference evidence="12 13" key="1">
    <citation type="submission" date="2018-10" db="EMBL/GenBank/DDBJ databases">
        <title>Geobacillus stearothermophilus in processing lines of powdered infant formula.</title>
        <authorList>
            <person name="Rhee M.S."/>
            <person name="Choi I.-G."/>
            <person name="Cho T.J."/>
            <person name="Park B."/>
        </authorList>
    </citation>
    <scope>NUCLEOTIDE SEQUENCE [LARGE SCALE GENOMIC DNA]</scope>
    <source>
        <strain evidence="12 13">FHS-PPGT130</strain>
    </source>
</reference>
<dbReference type="SUPFAM" id="SSF52743">
    <property type="entry name" value="Subtilisin-like"/>
    <property type="match status" value="1"/>
</dbReference>
<keyword evidence="5 7" id="KW-0378">Hydrolase</keyword>
<feature type="domain" description="Peptidase S8/S53" evidence="9">
    <location>
        <begin position="182"/>
        <end position="421"/>
    </location>
</feature>
<dbReference type="AlphaFoldDB" id="A0A3L7CQV1"/>
<evidence type="ECO:0000256" key="4">
    <source>
        <dbReference type="ARBA" id="ARBA00022670"/>
    </source>
</evidence>
<dbReference type="InterPro" id="IPR022398">
    <property type="entry name" value="Peptidase_S8_His-AS"/>
</dbReference>
<dbReference type="GO" id="GO:0004252">
    <property type="term" value="F:serine-type endopeptidase activity"/>
    <property type="evidence" value="ECO:0007669"/>
    <property type="project" value="UniProtKB-UniRule"/>
</dbReference>
<feature type="active site" description="Charge relay system" evidence="7">
    <location>
        <position position="373"/>
    </location>
</feature>
<evidence type="ECO:0000256" key="8">
    <source>
        <dbReference type="RuleBase" id="RU003355"/>
    </source>
</evidence>
<evidence type="ECO:0000313" key="12">
    <source>
        <dbReference type="EMBL" id="RLQ14239.1"/>
    </source>
</evidence>
<dbReference type="InterPro" id="IPR023827">
    <property type="entry name" value="Peptidase_S8_Asp-AS"/>
</dbReference>
<evidence type="ECO:0000256" key="3">
    <source>
        <dbReference type="ARBA" id="ARBA00022525"/>
    </source>
</evidence>
<evidence type="ECO:0000259" key="9">
    <source>
        <dbReference type="Pfam" id="PF00082"/>
    </source>
</evidence>
<comment type="subcellular location">
    <subcellularLocation>
        <location evidence="1">Secreted</location>
    </subcellularLocation>
</comment>
<dbReference type="InterPro" id="IPR023828">
    <property type="entry name" value="Peptidase_S8_Ser-AS"/>
</dbReference>
<dbReference type="PROSITE" id="PS00137">
    <property type="entry name" value="SUBTILASE_HIS"/>
    <property type="match status" value="1"/>
</dbReference>
<dbReference type="PROSITE" id="PS00138">
    <property type="entry name" value="SUBTILASE_SER"/>
    <property type="match status" value="1"/>
</dbReference>
<evidence type="ECO:0000259" key="11">
    <source>
        <dbReference type="Pfam" id="PF22148"/>
    </source>
</evidence>